<dbReference type="OrthoDB" id="6132759at2759"/>
<feature type="transmembrane region" description="Helical" evidence="1">
    <location>
        <begin position="20"/>
        <end position="42"/>
    </location>
</feature>
<evidence type="ECO:0000313" key="3">
    <source>
        <dbReference type="Proteomes" id="UP000218811"/>
    </source>
</evidence>
<proteinExistence type="predicted"/>
<organism evidence="2 3">
    <name type="scientific">Wolfiporia cocos (strain MD-104)</name>
    <name type="common">Brown rot fungus</name>
    <dbReference type="NCBI Taxonomy" id="742152"/>
    <lineage>
        <taxon>Eukaryota</taxon>
        <taxon>Fungi</taxon>
        <taxon>Dikarya</taxon>
        <taxon>Basidiomycota</taxon>
        <taxon>Agaricomycotina</taxon>
        <taxon>Agaricomycetes</taxon>
        <taxon>Polyporales</taxon>
        <taxon>Phaeolaceae</taxon>
        <taxon>Wolfiporia</taxon>
    </lineage>
</organism>
<dbReference type="InterPro" id="IPR031155">
    <property type="entry name" value="DUR"/>
</dbReference>
<dbReference type="EMBL" id="KB467942">
    <property type="protein sequence ID" value="PCH38692.1"/>
    <property type="molecule type" value="Genomic_DNA"/>
</dbReference>
<sequence length="65" mass="7398">LIPIPMFLSRYIFSLTFFKAWLVLCVAWLFVAACITSVLPLWESRQGIREIGVGLLKDVLSERVA</sequence>
<reference evidence="2 3" key="1">
    <citation type="journal article" date="2012" name="Science">
        <title>The Paleozoic origin of enzymatic lignin decomposition reconstructed from 31 fungal genomes.</title>
        <authorList>
            <person name="Floudas D."/>
            <person name="Binder M."/>
            <person name="Riley R."/>
            <person name="Barry K."/>
            <person name="Blanchette R.A."/>
            <person name="Henrissat B."/>
            <person name="Martinez A.T."/>
            <person name="Otillar R."/>
            <person name="Spatafora J.W."/>
            <person name="Yadav J.S."/>
            <person name="Aerts A."/>
            <person name="Benoit I."/>
            <person name="Boyd A."/>
            <person name="Carlson A."/>
            <person name="Copeland A."/>
            <person name="Coutinho P.M."/>
            <person name="de Vries R.P."/>
            <person name="Ferreira P."/>
            <person name="Findley K."/>
            <person name="Foster B."/>
            <person name="Gaskell J."/>
            <person name="Glotzer D."/>
            <person name="Gorecki P."/>
            <person name="Heitman J."/>
            <person name="Hesse C."/>
            <person name="Hori C."/>
            <person name="Igarashi K."/>
            <person name="Jurgens J.A."/>
            <person name="Kallen N."/>
            <person name="Kersten P."/>
            <person name="Kohler A."/>
            <person name="Kuees U."/>
            <person name="Kumar T.K.A."/>
            <person name="Kuo A."/>
            <person name="LaButti K."/>
            <person name="Larrondo L.F."/>
            <person name="Lindquist E."/>
            <person name="Ling A."/>
            <person name="Lombard V."/>
            <person name="Lucas S."/>
            <person name="Lundell T."/>
            <person name="Martin R."/>
            <person name="McLaughlin D.J."/>
            <person name="Morgenstern I."/>
            <person name="Morin E."/>
            <person name="Murat C."/>
            <person name="Nagy L.G."/>
            <person name="Nolan M."/>
            <person name="Ohm R.A."/>
            <person name="Patyshakuliyeva A."/>
            <person name="Rokas A."/>
            <person name="Ruiz-Duenas F.J."/>
            <person name="Sabat G."/>
            <person name="Salamov A."/>
            <person name="Samejima M."/>
            <person name="Schmutz J."/>
            <person name="Slot J.C."/>
            <person name="St John F."/>
            <person name="Stenlid J."/>
            <person name="Sun H."/>
            <person name="Sun S."/>
            <person name="Syed K."/>
            <person name="Tsang A."/>
            <person name="Wiebenga A."/>
            <person name="Young D."/>
            <person name="Pisabarro A."/>
            <person name="Eastwood D.C."/>
            <person name="Martin F."/>
            <person name="Cullen D."/>
            <person name="Grigoriev I.V."/>
            <person name="Hibbett D.S."/>
        </authorList>
    </citation>
    <scope>NUCLEOTIDE SEQUENCE [LARGE SCALE GENOMIC DNA]</scope>
    <source>
        <strain evidence="2 3">MD-104</strain>
    </source>
</reference>
<keyword evidence="1" id="KW-0472">Membrane</keyword>
<gene>
    <name evidence="2" type="ORF">WOLCODRAFT_65923</name>
</gene>
<dbReference type="Proteomes" id="UP000218811">
    <property type="component" value="Unassembled WGS sequence"/>
</dbReference>
<dbReference type="AlphaFoldDB" id="A0A2H3J8W0"/>
<dbReference type="OMA" id="FFKAWLV"/>
<dbReference type="PANTHER" id="PTHR46154:SF2">
    <property type="entry name" value="SOLUTE SYMPORTER FAMILY TRANSPORTER (AFU_ORTHOLOGUE AFUA_6G03200)"/>
    <property type="match status" value="1"/>
</dbReference>
<dbReference type="STRING" id="742152.A0A2H3J8W0"/>
<accession>A0A2H3J8W0</accession>
<keyword evidence="1" id="KW-1133">Transmembrane helix</keyword>
<evidence type="ECO:0000256" key="1">
    <source>
        <dbReference type="SAM" id="Phobius"/>
    </source>
</evidence>
<dbReference type="GO" id="GO:0005886">
    <property type="term" value="C:plasma membrane"/>
    <property type="evidence" value="ECO:0007669"/>
    <property type="project" value="TreeGrafter"/>
</dbReference>
<protein>
    <submittedName>
        <fullName evidence="2">Uncharacterized protein</fullName>
    </submittedName>
</protein>
<dbReference type="PANTHER" id="PTHR46154">
    <property type="match status" value="1"/>
</dbReference>
<name>A0A2H3J8W0_WOLCO</name>
<keyword evidence="1" id="KW-0812">Transmembrane</keyword>
<feature type="non-terminal residue" evidence="2">
    <location>
        <position position="1"/>
    </location>
</feature>
<evidence type="ECO:0000313" key="2">
    <source>
        <dbReference type="EMBL" id="PCH38692.1"/>
    </source>
</evidence>
<dbReference type="GO" id="GO:0015204">
    <property type="term" value="F:urea transmembrane transporter activity"/>
    <property type="evidence" value="ECO:0007669"/>
    <property type="project" value="InterPro"/>
</dbReference>
<keyword evidence="3" id="KW-1185">Reference proteome</keyword>